<accession>A0A2R5EQ62</accession>
<evidence type="ECO:0000313" key="1">
    <source>
        <dbReference type="EMBL" id="GBG08830.1"/>
    </source>
</evidence>
<dbReference type="InterPro" id="IPR029016">
    <property type="entry name" value="GAF-like_dom_sf"/>
</dbReference>
<dbReference type="EMBL" id="BDQX01000171">
    <property type="protein sequence ID" value="GBG08830.1"/>
    <property type="molecule type" value="Genomic_DNA"/>
</dbReference>
<comment type="caution">
    <text evidence="1">The sequence shown here is derived from an EMBL/GenBank/DDBJ whole genome shotgun (WGS) entry which is preliminary data.</text>
</comment>
<reference evidence="1 2" key="1">
    <citation type="submission" date="2017-08" db="EMBL/GenBank/DDBJ databases">
        <title>Substantial Increase in Enzyme Production by Combined Drug-Resistance Mutations in Paenibacillus agaridevorans.</title>
        <authorList>
            <person name="Tanaka Y."/>
            <person name="Funane K."/>
            <person name="Hosaka T."/>
            <person name="Shiwa Y."/>
            <person name="Fujita N."/>
            <person name="Miyazaki T."/>
            <person name="Yoshikawa H."/>
            <person name="Murakami K."/>
            <person name="Kasahara K."/>
            <person name="Inaoka T."/>
            <person name="Hiraga Y."/>
            <person name="Ochi K."/>
        </authorList>
    </citation>
    <scope>NUCLEOTIDE SEQUENCE [LARGE SCALE GENOMIC DNA]</scope>
    <source>
        <strain evidence="1 2">T-3040</strain>
    </source>
</reference>
<keyword evidence="2" id="KW-1185">Reference proteome</keyword>
<dbReference type="AlphaFoldDB" id="A0A2R5EQ62"/>
<protein>
    <submittedName>
        <fullName evidence="1">Putative GAF domain-containing protein</fullName>
    </submittedName>
</protein>
<gene>
    <name evidence="1" type="ORF">PAT3040_03432</name>
</gene>
<proteinExistence type="predicted"/>
<dbReference type="RefSeq" id="WP_108993674.1">
    <property type="nucleotide sequence ID" value="NZ_BDQX01000171.1"/>
</dbReference>
<name>A0A2R5EQ62_9BACL</name>
<dbReference type="Proteomes" id="UP000245202">
    <property type="component" value="Unassembled WGS sequence"/>
</dbReference>
<sequence>MESWEALNGYDRLATALEDAARELGGDFAALAKLVLPDRRGRWISTYGASSSRLARMELRSGLGVGGMAIRLGVPYQASAEKNAHMLGECPVMLAERLAAAIAIPLPAPANEYGSSVLVVGRREEAHSFEEIKIRQISSKMPLWIELSALWRYDGGKWNFMMNGGVG</sequence>
<evidence type="ECO:0000313" key="2">
    <source>
        <dbReference type="Proteomes" id="UP000245202"/>
    </source>
</evidence>
<dbReference type="Gene3D" id="3.30.450.40">
    <property type="match status" value="1"/>
</dbReference>
<organism evidence="1 2">
    <name type="scientific">Paenibacillus agaridevorans</name>
    <dbReference type="NCBI Taxonomy" id="171404"/>
    <lineage>
        <taxon>Bacteria</taxon>
        <taxon>Bacillati</taxon>
        <taxon>Bacillota</taxon>
        <taxon>Bacilli</taxon>
        <taxon>Bacillales</taxon>
        <taxon>Paenibacillaceae</taxon>
        <taxon>Paenibacillus</taxon>
    </lineage>
</organism>